<gene>
    <name evidence="1" type="ORF">BJ138DRAFT_1129385</name>
</gene>
<comment type="caution">
    <text evidence="1">The sequence shown here is derived from an EMBL/GenBank/DDBJ whole genome shotgun (WGS) entry which is preliminary data.</text>
</comment>
<protein>
    <submittedName>
        <fullName evidence="1">Uncharacterized protein</fullName>
    </submittedName>
</protein>
<dbReference type="Proteomes" id="UP000790377">
    <property type="component" value="Unassembled WGS sequence"/>
</dbReference>
<dbReference type="EMBL" id="MU267935">
    <property type="protein sequence ID" value="KAH7907132.1"/>
    <property type="molecule type" value="Genomic_DNA"/>
</dbReference>
<evidence type="ECO:0000313" key="2">
    <source>
        <dbReference type="Proteomes" id="UP000790377"/>
    </source>
</evidence>
<sequence>MHPALLIQEIQLYILNQLGESRQLRGTLKALAATCHAFTEAALNVLWRDLDCFARLIQCMPQDLWTVGRPPVGPTINSLVITLRRSMAPSDWDIFQKYSRRVRRLKTPINTFSRRSSINLDDACILAMCSPSAPTPLLPNLKSLDWVVESDVHFKLLTRLLSPSLISLELTEICPTLRSLSVNGDKYFPPGFLEGLKQSISQLQYLDNISWDKLGNKNILSLAHLPSLTRAVFDIPSDLSTYIAALRLGSARPAFSRLCALQSSDCSLASVTAFLNHFNVDLEEISLEYRGRSQSQTSLVRDLIAALGSSSSHYSLCDFSLRYHKKNYGSHPTGLHSFGIHELRPLLKFHQLEYLDLNIPCPIIMNDATLLEISDAWPNISSLILNESGQWLPGSYATPAGLVALLSKCQHLFILSLAVDFSTIDSVDFDPLSIGYTRPTRYEYRTPLHQLFLGPFNISHPHAVARFLSIIFPNHAKISMMRDYSESPDDDDARTSRRWSLTKDIYRKFCAGLRNEDKLTEGDLSAAEHDASIDEAGLFSDDDDLSAPSLSPV</sequence>
<name>A0ACB8A2F8_9AGAM</name>
<proteinExistence type="predicted"/>
<evidence type="ECO:0000313" key="1">
    <source>
        <dbReference type="EMBL" id="KAH7907132.1"/>
    </source>
</evidence>
<keyword evidence="2" id="KW-1185">Reference proteome</keyword>
<accession>A0ACB8A2F8</accession>
<reference evidence="1" key="1">
    <citation type="journal article" date="2021" name="New Phytol.">
        <title>Evolutionary innovations through gain and loss of genes in the ectomycorrhizal Boletales.</title>
        <authorList>
            <person name="Wu G."/>
            <person name="Miyauchi S."/>
            <person name="Morin E."/>
            <person name="Kuo A."/>
            <person name="Drula E."/>
            <person name="Varga T."/>
            <person name="Kohler A."/>
            <person name="Feng B."/>
            <person name="Cao Y."/>
            <person name="Lipzen A."/>
            <person name="Daum C."/>
            <person name="Hundley H."/>
            <person name="Pangilinan J."/>
            <person name="Johnson J."/>
            <person name="Barry K."/>
            <person name="LaButti K."/>
            <person name="Ng V."/>
            <person name="Ahrendt S."/>
            <person name="Min B."/>
            <person name="Choi I.G."/>
            <person name="Park H."/>
            <person name="Plett J.M."/>
            <person name="Magnuson J."/>
            <person name="Spatafora J.W."/>
            <person name="Nagy L.G."/>
            <person name="Henrissat B."/>
            <person name="Grigoriev I.V."/>
            <person name="Yang Z.L."/>
            <person name="Xu J."/>
            <person name="Martin F.M."/>
        </authorList>
    </citation>
    <scope>NUCLEOTIDE SEQUENCE</scope>
    <source>
        <strain evidence="1">ATCC 28755</strain>
    </source>
</reference>
<organism evidence="1 2">
    <name type="scientific">Hygrophoropsis aurantiaca</name>
    <dbReference type="NCBI Taxonomy" id="72124"/>
    <lineage>
        <taxon>Eukaryota</taxon>
        <taxon>Fungi</taxon>
        <taxon>Dikarya</taxon>
        <taxon>Basidiomycota</taxon>
        <taxon>Agaricomycotina</taxon>
        <taxon>Agaricomycetes</taxon>
        <taxon>Agaricomycetidae</taxon>
        <taxon>Boletales</taxon>
        <taxon>Coniophorineae</taxon>
        <taxon>Hygrophoropsidaceae</taxon>
        <taxon>Hygrophoropsis</taxon>
    </lineage>
</organism>